<organism evidence="1 2">
    <name type="scientific">Streptomonospora wellingtoniae</name>
    <dbReference type="NCBI Taxonomy" id="3075544"/>
    <lineage>
        <taxon>Bacteria</taxon>
        <taxon>Bacillati</taxon>
        <taxon>Actinomycetota</taxon>
        <taxon>Actinomycetes</taxon>
        <taxon>Streptosporangiales</taxon>
        <taxon>Nocardiopsidaceae</taxon>
        <taxon>Streptomonospora</taxon>
    </lineage>
</organism>
<gene>
    <name evidence="1" type="ORF">RM446_10915</name>
</gene>
<evidence type="ECO:0008006" key="3">
    <source>
        <dbReference type="Google" id="ProtNLM"/>
    </source>
</evidence>
<evidence type="ECO:0000313" key="2">
    <source>
        <dbReference type="Proteomes" id="UP001183226"/>
    </source>
</evidence>
<dbReference type="InterPro" id="IPR011008">
    <property type="entry name" value="Dimeric_a/b-barrel"/>
</dbReference>
<sequence>MPTTGDKPPTATEEQAMIVTVARVTDPERFLEVFETTGAEKRREHGCRGARAYFDPDDAHRVWSLFDWDPQDYEEFLADPEVPAIAQELGIQEPPVHAVAATELDA</sequence>
<protein>
    <recommendedName>
        <fullName evidence="3">ABM domain-containing protein</fullName>
    </recommendedName>
</protein>
<accession>A0ABU2KTK4</accession>
<proteinExistence type="predicted"/>
<reference evidence="2" key="1">
    <citation type="submission" date="2023-07" db="EMBL/GenBank/DDBJ databases">
        <title>30 novel species of actinomycetes from the DSMZ collection.</title>
        <authorList>
            <person name="Nouioui I."/>
        </authorList>
    </citation>
    <scope>NUCLEOTIDE SEQUENCE [LARGE SCALE GENOMIC DNA]</scope>
    <source>
        <strain evidence="2">DSM 45055</strain>
    </source>
</reference>
<dbReference type="SUPFAM" id="SSF54909">
    <property type="entry name" value="Dimeric alpha+beta barrel"/>
    <property type="match status" value="1"/>
</dbReference>
<keyword evidence="2" id="KW-1185">Reference proteome</keyword>
<comment type="caution">
    <text evidence="1">The sequence shown here is derived from an EMBL/GenBank/DDBJ whole genome shotgun (WGS) entry which is preliminary data.</text>
</comment>
<dbReference type="EMBL" id="JAVREK010000009">
    <property type="protein sequence ID" value="MDT0302620.1"/>
    <property type="molecule type" value="Genomic_DNA"/>
</dbReference>
<dbReference type="RefSeq" id="WP_311545100.1">
    <property type="nucleotide sequence ID" value="NZ_JAVREK010000009.1"/>
</dbReference>
<evidence type="ECO:0000313" key="1">
    <source>
        <dbReference type="EMBL" id="MDT0302620.1"/>
    </source>
</evidence>
<dbReference type="Proteomes" id="UP001183226">
    <property type="component" value="Unassembled WGS sequence"/>
</dbReference>
<name>A0ABU2KTK4_9ACTN</name>